<feature type="compositionally biased region" description="Low complexity" evidence="2">
    <location>
        <begin position="35"/>
        <end position="47"/>
    </location>
</feature>
<evidence type="ECO:0008006" key="5">
    <source>
        <dbReference type="Google" id="ProtNLM"/>
    </source>
</evidence>
<sequence>MPYGKPVSRRRRRRLQGSQTADSSTMVAARRIARKAAAAASRASAASDPHQTPPHVPQHRPAPLASPALLCAGHRVGVWPLRERLVLATALLDADNQQLTWPTISRRLAKFTPPSGSKFTRPAAWCSARACAKQYALLLDSAEMSRKQQVDVEKSAEEGRVVFQAPGDVAAATGTVGLSLAELIVKRLTVERVEELRNQIVTAQQKYRHVTTALIKEKIAELESGSLDDHVDVLWSLLRQQEENPSTSTSSELSDNIPPVASEFLRELSGWTDPFDVPQSVWTVSGGNGTALRSVPSVSKVTGAATTPMKMAGSNKTKSILERSPSASSRKRIDDSNVEADEGCEDGSTPSTSVMSESDLDYEEGEDAMKLEVSRCINEEPPMPVLKANVSSPKLEAEVGFSNQSHQSPAAARSPSQVDGEEDMGSQKDSFQPRSLRLRLSRQQDGNLSVITDDTHVRPPPASPSLRLRLSLSPVPSVTSQQPALKQWSTEILERAFPEANSKNALSSQKKNRSG</sequence>
<dbReference type="OrthoDB" id="1742084at2759"/>
<feature type="compositionally biased region" description="Polar residues" evidence="2">
    <location>
        <begin position="16"/>
        <end position="26"/>
    </location>
</feature>
<feature type="region of interest" description="Disordered" evidence="2">
    <location>
        <begin position="1"/>
        <end position="62"/>
    </location>
</feature>
<proteinExistence type="predicted"/>
<keyword evidence="4" id="KW-1185">Reference proteome</keyword>
<feature type="compositionally biased region" description="Acidic residues" evidence="2">
    <location>
        <begin position="336"/>
        <end position="345"/>
    </location>
</feature>
<dbReference type="GO" id="GO:0035267">
    <property type="term" value="C:NuA4 histone acetyltransferase complex"/>
    <property type="evidence" value="ECO:0007669"/>
    <property type="project" value="TreeGrafter"/>
</dbReference>
<dbReference type="AlphaFoldDB" id="A0A0R3U4G5"/>
<evidence type="ECO:0000256" key="2">
    <source>
        <dbReference type="SAM" id="MobiDB-lite"/>
    </source>
</evidence>
<dbReference type="Proteomes" id="UP000267029">
    <property type="component" value="Unassembled WGS sequence"/>
</dbReference>
<feature type="compositionally biased region" description="Low complexity" evidence="2">
    <location>
        <begin position="464"/>
        <end position="480"/>
    </location>
</feature>
<feature type="coiled-coil region" evidence="1">
    <location>
        <begin position="186"/>
        <end position="213"/>
    </location>
</feature>
<feature type="region of interest" description="Disordered" evidence="2">
    <location>
        <begin position="398"/>
        <end position="484"/>
    </location>
</feature>
<dbReference type="STRING" id="53468.A0A0R3U4G5"/>
<dbReference type="PANTHER" id="PTHR15398:SF4">
    <property type="entry name" value="BROMODOMAIN-CONTAINING PROTEIN 8 ISOFORM X1"/>
    <property type="match status" value="1"/>
</dbReference>
<protein>
    <recommendedName>
        <fullName evidence="5">Bromodomain-containing protein 8</fullName>
    </recommendedName>
</protein>
<dbReference type="PANTHER" id="PTHR15398">
    <property type="entry name" value="BROMODOMAIN-CONTAINING PROTEIN 8"/>
    <property type="match status" value="1"/>
</dbReference>
<feature type="region of interest" description="Disordered" evidence="2">
    <location>
        <begin position="300"/>
        <end position="362"/>
    </location>
</feature>
<feature type="compositionally biased region" description="Polar residues" evidence="2">
    <location>
        <begin position="443"/>
        <end position="452"/>
    </location>
</feature>
<organism evidence="3 4">
    <name type="scientific">Mesocestoides corti</name>
    <name type="common">Flatworm</name>
    <dbReference type="NCBI Taxonomy" id="53468"/>
    <lineage>
        <taxon>Eukaryota</taxon>
        <taxon>Metazoa</taxon>
        <taxon>Spiralia</taxon>
        <taxon>Lophotrochozoa</taxon>
        <taxon>Platyhelminthes</taxon>
        <taxon>Cestoda</taxon>
        <taxon>Eucestoda</taxon>
        <taxon>Cyclophyllidea</taxon>
        <taxon>Mesocestoididae</taxon>
        <taxon>Mesocestoides</taxon>
    </lineage>
</organism>
<name>A0A0R3U4G5_MESCO</name>
<evidence type="ECO:0000256" key="1">
    <source>
        <dbReference type="SAM" id="Coils"/>
    </source>
</evidence>
<evidence type="ECO:0000313" key="3">
    <source>
        <dbReference type="EMBL" id="VDD75537.1"/>
    </source>
</evidence>
<dbReference type="EMBL" id="UXSR01000199">
    <property type="protein sequence ID" value="VDD75537.1"/>
    <property type="molecule type" value="Genomic_DNA"/>
</dbReference>
<evidence type="ECO:0000313" key="4">
    <source>
        <dbReference type="Proteomes" id="UP000267029"/>
    </source>
</evidence>
<reference evidence="3 4" key="1">
    <citation type="submission" date="2018-10" db="EMBL/GenBank/DDBJ databases">
        <authorList>
            <consortium name="Pathogen Informatics"/>
        </authorList>
    </citation>
    <scope>NUCLEOTIDE SEQUENCE [LARGE SCALE GENOMIC DNA]</scope>
</reference>
<gene>
    <name evidence="3" type="ORF">MCOS_LOCUS1540</name>
</gene>
<keyword evidence="1" id="KW-0175">Coiled coil</keyword>
<accession>A0A0R3U4G5</accession>